<dbReference type="InterPro" id="IPR050400">
    <property type="entry name" value="Bact_Cytoskel_RodZ"/>
</dbReference>
<dbReference type="InterPro" id="IPR010982">
    <property type="entry name" value="Lambda_DNA-bd_dom_sf"/>
</dbReference>
<dbReference type="InterPro" id="IPR001387">
    <property type="entry name" value="Cro/C1-type_HTH"/>
</dbReference>
<keyword evidence="4" id="KW-1185">Reference proteome</keyword>
<protein>
    <submittedName>
        <fullName evidence="3">Helix-turn-helix transcriptional regulator</fullName>
    </submittedName>
</protein>
<evidence type="ECO:0000313" key="3">
    <source>
        <dbReference type="EMBL" id="MDJ1649310.1"/>
    </source>
</evidence>
<evidence type="ECO:0000313" key="4">
    <source>
        <dbReference type="Proteomes" id="UP001232750"/>
    </source>
</evidence>
<dbReference type="CDD" id="cd00093">
    <property type="entry name" value="HTH_XRE"/>
    <property type="match status" value="1"/>
</dbReference>
<accession>A0ABT7DMA5</accession>
<dbReference type="PANTHER" id="PTHR34475:SF1">
    <property type="entry name" value="CYTOSKELETON PROTEIN RODZ"/>
    <property type="match status" value="1"/>
</dbReference>
<dbReference type="Gene3D" id="1.10.260.40">
    <property type="entry name" value="lambda repressor-like DNA-binding domains"/>
    <property type="match status" value="1"/>
</dbReference>
<dbReference type="EMBL" id="JASJEU010000003">
    <property type="protein sequence ID" value="MDJ1649310.1"/>
    <property type="molecule type" value="Genomic_DNA"/>
</dbReference>
<feature type="region of interest" description="Disordered" evidence="1">
    <location>
        <begin position="215"/>
        <end position="253"/>
    </location>
</feature>
<feature type="transmembrane region" description="Helical" evidence="2">
    <location>
        <begin position="188"/>
        <end position="209"/>
    </location>
</feature>
<keyword evidence="2" id="KW-0812">Transmembrane</keyword>
<keyword evidence="2" id="KW-0472">Membrane</keyword>
<dbReference type="PANTHER" id="PTHR34475">
    <property type="match status" value="1"/>
</dbReference>
<proteinExistence type="predicted"/>
<name>A0ABT7DMA5_9ACTN</name>
<feature type="compositionally biased region" description="Low complexity" evidence="1">
    <location>
        <begin position="351"/>
        <end position="386"/>
    </location>
</feature>
<feature type="region of interest" description="Disordered" evidence="1">
    <location>
        <begin position="349"/>
        <end position="393"/>
    </location>
</feature>
<dbReference type="Pfam" id="PF13413">
    <property type="entry name" value="HTH_25"/>
    <property type="match status" value="1"/>
</dbReference>
<organism evidence="3 4">
    <name type="scientific">Gordonibacter faecis</name>
    <dbReference type="NCBI Taxonomy" id="3047475"/>
    <lineage>
        <taxon>Bacteria</taxon>
        <taxon>Bacillati</taxon>
        <taxon>Actinomycetota</taxon>
        <taxon>Coriobacteriia</taxon>
        <taxon>Eggerthellales</taxon>
        <taxon>Eggerthellaceae</taxon>
        <taxon>Gordonibacter</taxon>
    </lineage>
</organism>
<evidence type="ECO:0000256" key="1">
    <source>
        <dbReference type="SAM" id="MobiDB-lite"/>
    </source>
</evidence>
<evidence type="ECO:0000256" key="2">
    <source>
        <dbReference type="SAM" id="Phobius"/>
    </source>
</evidence>
<keyword evidence="2" id="KW-1133">Transmembrane helix</keyword>
<reference evidence="3 4" key="1">
    <citation type="submission" date="2023-05" db="EMBL/GenBank/DDBJ databases">
        <title>Gordonibacter KGMB12511T sp. nov., isolated from faeces of healthy Korean.</title>
        <authorList>
            <person name="Kim H.S."/>
            <person name="Kim J.-S."/>
            <person name="Suh M.K."/>
            <person name="Eom M.K."/>
            <person name="Do H.E."/>
            <person name="Lee J.-S."/>
        </authorList>
    </citation>
    <scope>NUCLEOTIDE SEQUENCE [LARGE SCALE GENOMIC DNA]</scope>
    <source>
        <strain evidence="3 4">KGMB12511</strain>
    </source>
</reference>
<dbReference type="Proteomes" id="UP001232750">
    <property type="component" value="Unassembled WGS sequence"/>
</dbReference>
<gene>
    <name evidence="3" type="ORF">QNJ86_00700</name>
</gene>
<dbReference type="RefSeq" id="WP_283830641.1">
    <property type="nucleotide sequence ID" value="NZ_JASJEU010000003.1"/>
</dbReference>
<comment type="caution">
    <text evidence="3">The sequence shown here is derived from an EMBL/GenBank/DDBJ whole genome shotgun (WGS) entry which is preliminary data.</text>
</comment>
<feature type="region of interest" description="Disordered" evidence="1">
    <location>
        <begin position="91"/>
        <end position="125"/>
    </location>
</feature>
<sequence>MAQVTFGTVLREARERKGYDLSTAARRLRIRPDILRAIEEDDFARMPPRGYTRNMVNAYARLLGLNPTEITRMYLDEAYAYQVGRARSDVRPTGFDMGGTSRTKRTRERQAQPEEFEERPARQNAFGRTLYDDRTSFTRPDYGRSGGTGGRLYSEDRTHTSRHTALPNAQYTNFYAGPKAPSPVQSKLPFIIAGAVILVVLVLVLMLVFGNKGGGQEEDVPKMPITGITDTTQGENGGDGQQQPVTPPAPTAPTKAVFEYEIPSDNSSYIEIYENGSESASVAETINGPAKASFDVTEAGTLLFVTSNPDGVKISVDGEAVEPTESSQPGVYTYTVDFAAILDQWKKDHPTASTGSNTGGAATNAGANAASNPEDGGSSGGAADAGDNGDADA</sequence>